<dbReference type="EMBL" id="SMAE01000001">
    <property type="protein sequence ID" value="TCS91675.1"/>
    <property type="molecule type" value="Genomic_DNA"/>
</dbReference>
<gene>
    <name evidence="2" type="ORF">EDD65_101178</name>
</gene>
<evidence type="ECO:0000313" key="3">
    <source>
        <dbReference type="Proteomes" id="UP000294567"/>
    </source>
</evidence>
<proteinExistence type="predicted"/>
<sequence>MSFWEKFKEDFNKQVENEMEKSEQRKKQKKIEKQEYKNRIKEMKKENKYKKKQMDIEGIAYCPKCKSTSIQYIERRKRLSLGRAVVGTALFSPLGGAVGAVTSKKYKGFIKCLNCGHKWKM</sequence>
<keyword evidence="3" id="KW-1185">Reference proteome</keyword>
<dbReference type="OrthoDB" id="1749319at2"/>
<comment type="caution">
    <text evidence="2">The sequence shown here is derived from an EMBL/GenBank/DDBJ whole genome shotgun (WGS) entry which is preliminary data.</text>
</comment>
<protein>
    <submittedName>
        <fullName evidence="2">Uncharacterized protein</fullName>
    </submittedName>
</protein>
<organism evidence="2 3">
    <name type="scientific">Keratinibaculum paraultunense</name>
    <dbReference type="NCBI Taxonomy" id="1278232"/>
    <lineage>
        <taxon>Bacteria</taxon>
        <taxon>Bacillati</taxon>
        <taxon>Bacillota</taxon>
        <taxon>Tissierellia</taxon>
        <taxon>Tissierellales</taxon>
        <taxon>Tepidimicrobiaceae</taxon>
        <taxon>Keratinibaculum</taxon>
    </lineage>
</organism>
<feature type="region of interest" description="Disordered" evidence="1">
    <location>
        <begin position="15"/>
        <end position="37"/>
    </location>
</feature>
<reference evidence="2 3" key="1">
    <citation type="submission" date="2019-03" db="EMBL/GenBank/DDBJ databases">
        <title>Genomic Encyclopedia of Type Strains, Phase IV (KMG-IV): sequencing the most valuable type-strain genomes for metagenomic binning, comparative biology and taxonomic classification.</title>
        <authorList>
            <person name="Goeker M."/>
        </authorList>
    </citation>
    <scope>NUCLEOTIDE SEQUENCE [LARGE SCALE GENOMIC DNA]</scope>
    <source>
        <strain evidence="2 3">DSM 26752</strain>
    </source>
</reference>
<evidence type="ECO:0000313" key="2">
    <source>
        <dbReference type="EMBL" id="TCS91675.1"/>
    </source>
</evidence>
<name>A0A4R3L0G6_9FIRM</name>
<accession>A0A4R3L0G6</accession>
<dbReference type="RefSeq" id="WP_132025485.1">
    <property type="nucleotide sequence ID" value="NZ_CP068564.1"/>
</dbReference>
<dbReference type="Proteomes" id="UP000294567">
    <property type="component" value="Unassembled WGS sequence"/>
</dbReference>
<dbReference type="AlphaFoldDB" id="A0A4R3L0G6"/>
<evidence type="ECO:0000256" key="1">
    <source>
        <dbReference type="SAM" id="MobiDB-lite"/>
    </source>
</evidence>